<proteinExistence type="predicted"/>
<evidence type="ECO:0000313" key="2">
    <source>
        <dbReference type="Proteomes" id="UP000185984"/>
    </source>
</evidence>
<protein>
    <submittedName>
        <fullName evidence="1">Uncharacterized protein</fullName>
    </submittedName>
</protein>
<evidence type="ECO:0000313" key="1">
    <source>
        <dbReference type="EMBL" id="OKH28014.1"/>
    </source>
</evidence>
<comment type="caution">
    <text evidence="1">The sequence shown here is derived from an EMBL/GenBank/DDBJ whole genome shotgun (WGS) entry which is preliminary data.</text>
</comment>
<gene>
    <name evidence="1" type="ORF">NIES1031_05400</name>
</gene>
<keyword evidence="2" id="KW-1185">Reference proteome</keyword>
<reference evidence="1 2" key="1">
    <citation type="submission" date="2016-11" db="EMBL/GenBank/DDBJ databases">
        <title>Draft Genome Sequences of Nine Cyanobacterial Strains from Diverse Habitats.</title>
        <authorList>
            <person name="Zhu T."/>
            <person name="Hou S."/>
            <person name="Lu X."/>
            <person name="Hess W.R."/>
        </authorList>
    </citation>
    <scope>NUCLEOTIDE SEQUENCE [LARGE SCALE GENOMIC DNA]</scope>
    <source>
        <strain evidence="1 2">5.2 s.c.1</strain>
    </source>
</reference>
<organism evidence="1 2">
    <name type="scientific">Chroogloeocystis siderophila 5.2 s.c.1</name>
    <dbReference type="NCBI Taxonomy" id="247279"/>
    <lineage>
        <taxon>Bacteria</taxon>
        <taxon>Bacillati</taxon>
        <taxon>Cyanobacteriota</taxon>
        <taxon>Cyanophyceae</taxon>
        <taxon>Oscillatoriophycideae</taxon>
        <taxon>Chroococcales</taxon>
        <taxon>Chroococcaceae</taxon>
        <taxon>Chroogloeocystis</taxon>
    </lineage>
</organism>
<dbReference type="AlphaFoldDB" id="A0A1U7HWP0"/>
<sequence>MNSFLIVSTYVYPWLMNQSIDENTIFICLHINNIRNHLITPYQSFGRSKLNISTNISTQMNNFMEILFFLRS</sequence>
<dbReference type="EMBL" id="MRCC01000004">
    <property type="protein sequence ID" value="OKH28014.1"/>
    <property type="molecule type" value="Genomic_DNA"/>
</dbReference>
<name>A0A1U7HWP0_9CHRO</name>
<accession>A0A1U7HWP0</accession>
<dbReference type="Proteomes" id="UP000185984">
    <property type="component" value="Unassembled WGS sequence"/>
</dbReference>